<dbReference type="EMBL" id="JAAALK010000290">
    <property type="protein sequence ID" value="KAG8047887.1"/>
    <property type="molecule type" value="Genomic_DNA"/>
</dbReference>
<name>A0A8J5RJD4_ZIZPA</name>
<reference evidence="2" key="2">
    <citation type="submission" date="2021-02" db="EMBL/GenBank/DDBJ databases">
        <authorList>
            <person name="Kimball J.A."/>
            <person name="Haas M.W."/>
            <person name="Macchietto M."/>
            <person name="Kono T."/>
            <person name="Duquette J."/>
            <person name="Shao M."/>
        </authorList>
    </citation>
    <scope>NUCLEOTIDE SEQUENCE</scope>
    <source>
        <tissue evidence="2">Fresh leaf tissue</tissue>
    </source>
</reference>
<keyword evidence="3" id="KW-1185">Reference proteome</keyword>
<evidence type="ECO:0000256" key="1">
    <source>
        <dbReference type="SAM" id="MobiDB-lite"/>
    </source>
</evidence>
<accession>A0A8J5RJD4</accession>
<comment type="caution">
    <text evidence="2">The sequence shown here is derived from an EMBL/GenBank/DDBJ whole genome shotgun (WGS) entry which is preliminary data.</text>
</comment>
<dbReference type="Proteomes" id="UP000729402">
    <property type="component" value="Unassembled WGS sequence"/>
</dbReference>
<proteinExistence type="predicted"/>
<evidence type="ECO:0000313" key="2">
    <source>
        <dbReference type="EMBL" id="KAG8047887.1"/>
    </source>
</evidence>
<gene>
    <name evidence="2" type="ORF">GUJ93_ZPchr0008g12118</name>
</gene>
<reference evidence="2" key="1">
    <citation type="journal article" date="2021" name="bioRxiv">
        <title>Whole Genome Assembly and Annotation of Northern Wild Rice, Zizania palustris L., Supports a Whole Genome Duplication in the Zizania Genus.</title>
        <authorList>
            <person name="Haas M."/>
            <person name="Kono T."/>
            <person name="Macchietto M."/>
            <person name="Millas R."/>
            <person name="McGilp L."/>
            <person name="Shao M."/>
            <person name="Duquette J."/>
            <person name="Hirsch C.N."/>
            <person name="Kimball J."/>
        </authorList>
    </citation>
    <scope>NUCLEOTIDE SEQUENCE</scope>
    <source>
        <tissue evidence="2">Fresh leaf tissue</tissue>
    </source>
</reference>
<feature type="region of interest" description="Disordered" evidence="1">
    <location>
        <begin position="1"/>
        <end position="57"/>
    </location>
</feature>
<protein>
    <submittedName>
        <fullName evidence="2">Uncharacterized protein</fullName>
    </submittedName>
</protein>
<organism evidence="2 3">
    <name type="scientific">Zizania palustris</name>
    <name type="common">Northern wild rice</name>
    <dbReference type="NCBI Taxonomy" id="103762"/>
    <lineage>
        <taxon>Eukaryota</taxon>
        <taxon>Viridiplantae</taxon>
        <taxon>Streptophyta</taxon>
        <taxon>Embryophyta</taxon>
        <taxon>Tracheophyta</taxon>
        <taxon>Spermatophyta</taxon>
        <taxon>Magnoliopsida</taxon>
        <taxon>Liliopsida</taxon>
        <taxon>Poales</taxon>
        <taxon>Poaceae</taxon>
        <taxon>BOP clade</taxon>
        <taxon>Oryzoideae</taxon>
        <taxon>Oryzeae</taxon>
        <taxon>Zizaniinae</taxon>
        <taxon>Zizania</taxon>
    </lineage>
</organism>
<sequence>MPPHYAAVAPAPSIEDHEPQQGTESMRRTVKHLLPHGAPAKPLRSLPTHATPPKHSRCTAAAACTSTEAAK</sequence>
<evidence type="ECO:0000313" key="3">
    <source>
        <dbReference type="Proteomes" id="UP000729402"/>
    </source>
</evidence>
<dbReference type="AlphaFoldDB" id="A0A8J5RJD4"/>